<gene>
    <name evidence="2" type="ORF">JOF47_001739</name>
</gene>
<keyword evidence="3" id="KW-1185">Reference proteome</keyword>
<sequence length="391" mass="43134">MWLSSRPLRTTVGSRSSLESGQLPHGIHQATWPCSIACSKAPIYERGTMQDLPTARGPLSVLLLETLARNDLPQHLEQFEATVQEAFDADADIFFNEDLQVSLFVLYELHYSGFDTLTADWEWHPPLLALRRRIEERFENRLRDAMGKLPRPTPNAQAVADALFGMSQDATGPSVSTYLARNATVEQAREFLVHKSIYQLKEADPHTWAIPRLTGRAKSALVEIQTDEYGGGIPGRTHAELFARTMEGVGLKSDFGTYIDVIPAITLASVNVISLFGLHRRHRGAICGHLAIYEMTSSIPNAKYARGFRRLGFDAPVTDYFDEHVEADAVHEQIAGRDLAGGLIEADPSMASSVFFGAATVVLLDGLVGRWQLDAWESGLSSLLTNSRALS</sequence>
<feature type="region of interest" description="Disordered" evidence="1">
    <location>
        <begin position="1"/>
        <end position="23"/>
    </location>
</feature>
<proteinExistence type="predicted"/>
<feature type="compositionally biased region" description="Polar residues" evidence="1">
    <location>
        <begin position="7"/>
        <end position="20"/>
    </location>
</feature>
<dbReference type="SMART" id="SM01236">
    <property type="entry name" value="Haem_oxygenase_2"/>
    <property type="match status" value="1"/>
</dbReference>
<protein>
    <recommendedName>
        <fullName evidence="4">Iron-containing redox enzyme family protein</fullName>
    </recommendedName>
</protein>
<dbReference type="RefSeq" id="WP_245356313.1">
    <property type="nucleotide sequence ID" value="NZ_BAAAJY010000023.1"/>
</dbReference>
<dbReference type="Proteomes" id="UP001296993">
    <property type="component" value="Unassembled WGS sequence"/>
</dbReference>
<dbReference type="InterPro" id="IPR016084">
    <property type="entry name" value="Haem_Oase-like_multi-hlx"/>
</dbReference>
<comment type="caution">
    <text evidence="2">The sequence shown here is derived from an EMBL/GenBank/DDBJ whole genome shotgun (WGS) entry which is preliminary data.</text>
</comment>
<dbReference type="SUPFAM" id="SSF48613">
    <property type="entry name" value="Heme oxygenase-like"/>
    <property type="match status" value="1"/>
</dbReference>
<reference evidence="2 3" key="1">
    <citation type="submission" date="2021-03" db="EMBL/GenBank/DDBJ databases">
        <title>Sequencing the genomes of 1000 actinobacteria strains.</title>
        <authorList>
            <person name="Klenk H.-P."/>
        </authorList>
    </citation>
    <scope>NUCLEOTIDE SEQUENCE [LARGE SCALE GENOMIC DNA]</scope>
    <source>
        <strain evidence="2 3">DSM 15797</strain>
    </source>
</reference>
<evidence type="ECO:0000313" key="2">
    <source>
        <dbReference type="EMBL" id="MBP2386228.1"/>
    </source>
</evidence>
<evidence type="ECO:0000313" key="3">
    <source>
        <dbReference type="Proteomes" id="UP001296993"/>
    </source>
</evidence>
<evidence type="ECO:0008006" key="4">
    <source>
        <dbReference type="Google" id="ProtNLM"/>
    </source>
</evidence>
<organism evidence="2 3">
    <name type="scientific">Paeniglutamicibacter kerguelensis</name>
    <dbReference type="NCBI Taxonomy" id="254788"/>
    <lineage>
        <taxon>Bacteria</taxon>
        <taxon>Bacillati</taxon>
        <taxon>Actinomycetota</taxon>
        <taxon>Actinomycetes</taxon>
        <taxon>Micrococcales</taxon>
        <taxon>Micrococcaceae</taxon>
        <taxon>Paeniglutamicibacter</taxon>
    </lineage>
</organism>
<dbReference type="Gene3D" id="1.20.910.10">
    <property type="entry name" value="Heme oxygenase-like"/>
    <property type="match status" value="1"/>
</dbReference>
<dbReference type="Pfam" id="PF14518">
    <property type="entry name" value="Haem_oxygenas_2"/>
    <property type="match status" value="1"/>
</dbReference>
<name>A0ABS4XDD3_9MICC</name>
<accession>A0ABS4XDD3</accession>
<dbReference type="EMBL" id="JAGIOF010000001">
    <property type="protein sequence ID" value="MBP2386228.1"/>
    <property type="molecule type" value="Genomic_DNA"/>
</dbReference>
<evidence type="ECO:0000256" key="1">
    <source>
        <dbReference type="SAM" id="MobiDB-lite"/>
    </source>
</evidence>